<gene>
    <name evidence="1" type="ORF">CA54_53540</name>
</gene>
<name>A0A5C6B4U0_9PLAN</name>
<keyword evidence="2" id="KW-1185">Reference proteome</keyword>
<accession>A0A5C6B4U0</accession>
<evidence type="ECO:0000313" key="2">
    <source>
        <dbReference type="Proteomes" id="UP000320735"/>
    </source>
</evidence>
<protein>
    <submittedName>
        <fullName evidence="1">Uncharacterized protein</fullName>
    </submittedName>
</protein>
<evidence type="ECO:0000313" key="1">
    <source>
        <dbReference type="EMBL" id="TWU06950.1"/>
    </source>
</evidence>
<proteinExistence type="predicted"/>
<reference evidence="1 2" key="1">
    <citation type="submission" date="2019-02" db="EMBL/GenBank/DDBJ databases">
        <title>Deep-cultivation of Planctomycetes and their phenomic and genomic characterization uncovers novel biology.</title>
        <authorList>
            <person name="Wiegand S."/>
            <person name="Jogler M."/>
            <person name="Boedeker C."/>
            <person name="Pinto D."/>
            <person name="Vollmers J."/>
            <person name="Rivas-Marin E."/>
            <person name="Kohn T."/>
            <person name="Peeters S.H."/>
            <person name="Heuer A."/>
            <person name="Rast P."/>
            <person name="Oberbeckmann S."/>
            <person name="Bunk B."/>
            <person name="Jeske O."/>
            <person name="Meyerdierks A."/>
            <person name="Storesund J.E."/>
            <person name="Kallscheuer N."/>
            <person name="Luecker S."/>
            <person name="Lage O.M."/>
            <person name="Pohl T."/>
            <person name="Merkel B.J."/>
            <person name="Hornburger P."/>
            <person name="Mueller R.-W."/>
            <person name="Bruemmer F."/>
            <person name="Labrenz M."/>
            <person name="Spormann A.M."/>
            <person name="Op Den Camp H."/>
            <person name="Overmann J."/>
            <person name="Amann R."/>
            <person name="Jetten M.S.M."/>
            <person name="Mascher T."/>
            <person name="Medema M.H."/>
            <person name="Devos D.P."/>
            <person name="Kaster A.-K."/>
            <person name="Ovreas L."/>
            <person name="Rohde M."/>
            <person name="Galperin M.Y."/>
            <person name="Jogler C."/>
        </authorList>
    </citation>
    <scope>NUCLEOTIDE SEQUENCE [LARGE SCALE GENOMIC DNA]</scope>
    <source>
        <strain evidence="1 2">CA54</strain>
    </source>
</reference>
<sequence>MSFRTTGRNTINLDEAMGDGTFVPVKEAMSHVRGECKHLVVFIFYSDANDSNRKRCDENVRKTY</sequence>
<organism evidence="1 2">
    <name type="scientific">Symmachiella macrocystis</name>
    <dbReference type="NCBI Taxonomy" id="2527985"/>
    <lineage>
        <taxon>Bacteria</taxon>
        <taxon>Pseudomonadati</taxon>
        <taxon>Planctomycetota</taxon>
        <taxon>Planctomycetia</taxon>
        <taxon>Planctomycetales</taxon>
        <taxon>Planctomycetaceae</taxon>
        <taxon>Symmachiella</taxon>
    </lineage>
</organism>
<dbReference type="Proteomes" id="UP000320735">
    <property type="component" value="Unassembled WGS sequence"/>
</dbReference>
<dbReference type="EMBL" id="SJPP01000003">
    <property type="protein sequence ID" value="TWU06950.1"/>
    <property type="molecule type" value="Genomic_DNA"/>
</dbReference>
<comment type="caution">
    <text evidence="1">The sequence shown here is derived from an EMBL/GenBank/DDBJ whole genome shotgun (WGS) entry which is preliminary data.</text>
</comment>
<dbReference type="AlphaFoldDB" id="A0A5C6B4U0"/>